<name>A0ABW8IDC1_9GAMM</name>
<proteinExistence type="predicted"/>
<sequence length="301" mass="33934">MFPSDGDDAAIRFACQKFAASGRPLGALFAMHRNLNRLTSVVICELLTLGVAELNANPERYSGMLNYYLKEVFAYLRTAADTEPALVAACEFKYIEAFRFSRDELIIHRLLSKDPALFFEFITNVYRSKDQEEAEITQHQQAIARASYSILSTFVLLPGTQENDVDAGMLATWIVKVRRLASDRGLLEITDRQVGRLLAHAPLDSNDNGWPHRAVRLAIESTQSTDAESAIEIERFNMRGAHTKSIEAGGVQERAFAETYRKWACQAAATPRTSAMLHRIAKQWEAHAAYEDTWAEQQKMR</sequence>
<gene>
    <name evidence="1" type="ORF">ISP18_00910</name>
</gene>
<evidence type="ECO:0000313" key="1">
    <source>
        <dbReference type="EMBL" id="MFK2853152.1"/>
    </source>
</evidence>
<dbReference type="EMBL" id="JADIKI010000021">
    <property type="protein sequence ID" value="MFK2853152.1"/>
    <property type="molecule type" value="Genomic_DNA"/>
</dbReference>
<dbReference type="Proteomes" id="UP001620409">
    <property type="component" value="Unassembled WGS sequence"/>
</dbReference>
<dbReference type="RefSeq" id="WP_380016111.1">
    <property type="nucleotide sequence ID" value="NZ_JADIKI010000021.1"/>
</dbReference>
<comment type="caution">
    <text evidence="1">The sequence shown here is derived from an EMBL/GenBank/DDBJ whole genome shotgun (WGS) entry which is preliminary data.</text>
</comment>
<accession>A0ABW8IDC1</accession>
<organism evidence="1 2">
    <name type="scientific">Dyella humi</name>
    <dbReference type="NCBI Taxonomy" id="1770547"/>
    <lineage>
        <taxon>Bacteria</taxon>
        <taxon>Pseudomonadati</taxon>
        <taxon>Pseudomonadota</taxon>
        <taxon>Gammaproteobacteria</taxon>
        <taxon>Lysobacterales</taxon>
        <taxon>Rhodanobacteraceae</taxon>
        <taxon>Dyella</taxon>
    </lineage>
</organism>
<evidence type="ECO:0000313" key="2">
    <source>
        <dbReference type="Proteomes" id="UP001620409"/>
    </source>
</evidence>
<protein>
    <submittedName>
        <fullName evidence="1">Uncharacterized protein</fullName>
    </submittedName>
</protein>
<keyword evidence="2" id="KW-1185">Reference proteome</keyword>
<reference evidence="1 2" key="1">
    <citation type="submission" date="2020-10" db="EMBL/GenBank/DDBJ databases">
        <title>Phylogeny of dyella-like bacteria.</title>
        <authorList>
            <person name="Fu J."/>
        </authorList>
    </citation>
    <scope>NUCLEOTIDE SEQUENCE [LARGE SCALE GENOMIC DNA]</scope>
    <source>
        <strain evidence="1 2">DHG40</strain>
    </source>
</reference>